<organism evidence="7 8">
    <name type="scientific">Penicillium alfredii</name>
    <dbReference type="NCBI Taxonomy" id="1506179"/>
    <lineage>
        <taxon>Eukaryota</taxon>
        <taxon>Fungi</taxon>
        <taxon>Dikarya</taxon>
        <taxon>Ascomycota</taxon>
        <taxon>Pezizomycotina</taxon>
        <taxon>Eurotiomycetes</taxon>
        <taxon>Eurotiomycetidae</taxon>
        <taxon>Eurotiales</taxon>
        <taxon>Aspergillaceae</taxon>
        <taxon>Penicillium</taxon>
    </lineage>
</organism>
<evidence type="ECO:0000313" key="8">
    <source>
        <dbReference type="Proteomes" id="UP001141434"/>
    </source>
</evidence>
<evidence type="ECO:0000256" key="5">
    <source>
        <dbReference type="SAM" id="Phobius"/>
    </source>
</evidence>
<comment type="caution">
    <text evidence="7">The sequence shown here is derived from an EMBL/GenBank/DDBJ whole genome shotgun (WGS) entry which is preliminary data.</text>
</comment>
<reference evidence="7" key="2">
    <citation type="journal article" date="2023" name="IMA Fungus">
        <title>Comparative genomic study of the Penicillium genus elucidates a diverse pangenome and 15 lateral gene transfer events.</title>
        <authorList>
            <person name="Petersen C."/>
            <person name="Sorensen T."/>
            <person name="Nielsen M.R."/>
            <person name="Sondergaard T.E."/>
            <person name="Sorensen J.L."/>
            <person name="Fitzpatrick D.A."/>
            <person name="Frisvad J.C."/>
            <person name="Nielsen K.L."/>
        </authorList>
    </citation>
    <scope>NUCLEOTIDE SEQUENCE</scope>
    <source>
        <strain evidence="7">IBT 34128</strain>
    </source>
</reference>
<dbReference type="Pfam" id="PF04116">
    <property type="entry name" value="FA_hydroxylase"/>
    <property type="match status" value="1"/>
</dbReference>
<evidence type="ECO:0000256" key="2">
    <source>
        <dbReference type="ARBA" id="ARBA00022692"/>
    </source>
</evidence>
<evidence type="ECO:0000259" key="6">
    <source>
        <dbReference type="Pfam" id="PF04116"/>
    </source>
</evidence>
<reference evidence="7" key="1">
    <citation type="submission" date="2022-11" db="EMBL/GenBank/DDBJ databases">
        <authorList>
            <person name="Petersen C."/>
        </authorList>
    </citation>
    <scope>NUCLEOTIDE SEQUENCE</scope>
    <source>
        <strain evidence="7">IBT 34128</strain>
    </source>
</reference>
<dbReference type="OrthoDB" id="6354873at2759"/>
<keyword evidence="8" id="KW-1185">Reference proteome</keyword>
<feature type="transmembrane region" description="Helical" evidence="5">
    <location>
        <begin position="113"/>
        <end position="132"/>
    </location>
</feature>
<keyword evidence="2 5" id="KW-0812">Transmembrane</keyword>
<accession>A0A9W9GAL8</accession>
<dbReference type="InterPro" id="IPR006694">
    <property type="entry name" value="Fatty_acid_hydroxylase"/>
</dbReference>
<protein>
    <recommendedName>
        <fullName evidence="6">Fatty acid hydroxylase domain-containing protein</fullName>
    </recommendedName>
</protein>
<dbReference type="GeneID" id="81390656"/>
<dbReference type="EMBL" id="JAPMSZ010000001">
    <property type="protein sequence ID" value="KAJ5115146.1"/>
    <property type="molecule type" value="Genomic_DNA"/>
</dbReference>
<name>A0A9W9GAL8_9EURO</name>
<dbReference type="RefSeq" id="XP_056516338.1">
    <property type="nucleotide sequence ID" value="XM_056651488.1"/>
</dbReference>
<dbReference type="GO" id="GO:0016491">
    <property type="term" value="F:oxidoreductase activity"/>
    <property type="evidence" value="ECO:0007669"/>
    <property type="project" value="InterPro"/>
</dbReference>
<feature type="transmembrane region" description="Helical" evidence="5">
    <location>
        <begin position="227"/>
        <end position="249"/>
    </location>
</feature>
<dbReference type="GO" id="GO:0008610">
    <property type="term" value="P:lipid biosynthetic process"/>
    <property type="evidence" value="ECO:0007669"/>
    <property type="project" value="InterPro"/>
</dbReference>
<feature type="transmembrane region" description="Helical" evidence="5">
    <location>
        <begin position="68"/>
        <end position="93"/>
    </location>
</feature>
<keyword evidence="4 5" id="KW-0472">Membrane</keyword>
<keyword evidence="3 5" id="KW-1133">Transmembrane helix</keyword>
<evidence type="ECO:0000256" key="4">
    <source>
        <dbReference type="ARBA" id="ARBA00023136"/>
    </source>
</evidence>
<feature type="domain" description="Fatty acid hydroxylase" evidence="6">
    <location>
        <begin position="159"/>
        <end position="285"/>
    </location>
</feature>
<dbReference type="InterPro" id="IPR050307">
    <property type="entry name" value="Sterol_Desaturase_Related"/>
</dbReference>
<evidence type="ECO:0000256" key="3">
    <source>
        <dbReference type="ARBA" id="ARBA00022989"/>
    </source>
</evidence>
<gene>
    <name evidence="7" type="ORF">NUU61_000905</name>
</gene>
<dbReference type="GO" id="GO:0016020">
    <property type="term" value="C:membrane"/>
    <property type="evidence" value="ECO:0007669"/>
    <property type="project" value="UniProtKB-SubCell"/>
</dbReference>
<feature type="transmembrane region" description="Helical" evidence="5">
    <location>
        <begin position="153"/>
        <end position="172"/>
    </location>
</feature>
<evidence type="ECO:0000256" key="1">
    <source>
        <dbReference type="ARBA" id="ARBA00004370"/>
    </source>
</evidence>
<dbReference type="PANTHER" id="PTHR11863">
    <property type="entry name" value="STEROL DESATURASE"/>
    <property type="match status" value="1"/>
</dbReference>
<comment type="subcellular location">
    <subcellularLocation>
        <location evidence="1">Membrane</location>
    </subcellularLocation>
</comment>
<sequence>MDVFLDILDTFVFDRCYALILPNGKGPSIPTPGPDFLNQNVRAYFPLEPSKWAEASEWKRDHIARQAVSLFLITWIFGLLTYLVGGLILYHTIFDKKLLQHPRFLPNQIQQEIKQGLTAMPVMALLTAPFFLAEVRGWSKLYDFTSEAPFRAYTCLQFPLFVFFTDSAIYWIHRGLHHPRIYRWLHKPHHKWVVPTPFASYAFHPFDGWSQSLPYHVFPLVFPLQKAAYLGLFIFVSMWTVLIHDAAYLSESRVVNGSACHTMHHLYFNYNYGQFTTFWDRLGGTYRKPKADSFMCIHQQTKHIGDKQD</sequence>
<proteinExistence type="predicted"/>
<dbReference type="Proteomes" id="UP001141434">
    <property type="component" value="Unassembled WGS sequence"/>
</dbReference>
<dbReference type="AlphaFoldDB" id="A0A9W9GAL8"/>
<evidence type="ECO:0000313" key="7">
    <source>
        <dbReference type="EMBL" id="KAJ5115146.1"/>
    </source>
</evidence>
<dbReference type="GO" id="GO:0005506">
    <property type="term" value="F:iron ion binding"/>
    <property type="evidence" value="ECO:0007669"/>
    <property type="project" value="InterPro"/>
</dbReference>